<organism evidence="2 3">
    <name type="scientific">Volvox reticuliferus</name>
    <dbReference type="NCBI Taxonomy" id="1737510"/>
    <lineage>
        <taxon>Eukaryota</taxon>
        <taxon>Viridiplantae</taxon>
        <taxon>Chlorophyta</taxon>
        <taxon>core chlorophytes</taxon>
        <taxon>Chlorophyceae</taxon>
        <taxon>CS clade</taxon>
        <taxon>Chlamydomonadales</taxon>
        <taxon>Volvocaceae</taxon>
        <taxon>Volvox</taxon>
    </lineage>
</organism>
<comment type="caution">
    <text evidence="2">The sequence shown here is derived from an EMBL/GenBank/DDBJ whole genome shotgun (WGS) entry which is preliminary data.</text>
</comment>
<gene>
    <name evidence="2" type="ORF">Vretimale_9212</name>
</gene>
<sequence length="397" mass="42066">MRVMRCLAGCFGIESQHKGHSEFDGLQEFGVCAGGARSQTEGRLPEGCRCAEQFDCSGLVPLLTGEWHGEWWDILQGACTALTMRLSADHASIFMVAGAGVAALATSGMPLFDLRLGKLLLPGSTISNTETSDDESSFPLARQSELGVCILAAALQDQTASVPLVFRSVKLNELEEEQQEQQQQEGAEDRAATSHGHEAARYLTKRTCPRCHYPLLQTKKQQQQQDGTSDDGGSQQRHFVAVGIPGGKSLAGMYILSATGPSAPAAWQAEGLGLVAALLAPLLRPPQVPLARRTLAELHAACTINDLVHALSAAAAELVAAVVRVAMQPRVALLRNDGTAAAVFIVSDSGPAGGINSAMSRRRSRDVVLVDAGGSGFSNCKSPDFFMLGQPSFLEQD</sequence>
<evidence type="ECO:0000313" key="3">
    <source>
        <dbReference type="Proteomes" id="UP000722791"/>
    </source>
</evidence>
<protein>
    <submittedName>
        <fullName evidence="2">Uncharacterized protein</fullName>
    </submittedName>
</protein>
<name>A0A8J4GCX7_9CHLO</name>
<evidence type="ECO:0000256" key="1">
    <source>
        <dbReference type="SAM" id="MobiDB-lite"/>
    </source>
</evidence>
<dbReference type="Proteomes" id="UP000722791">
    <property type="component" value="Unassembled WGS sequence"/>
</dbReference>
<feature type="region of interest" description="Disordered" evidence="1">
    <location>
        <begin position="217"/>
        <end position="236"/>
    </location>
</feature>
<feature type="compositionally biased region" description="Basic and acidic residues" evidence="1">
    <location>
        <begin position="187"/>
        <end position="198"/>
    </location>
</feature>
<evidence type="ECO:0000313" key="2">
    <source>
        <dbReference type="EMBL" id="GIM04719.1"/>
    </source>
</evidence>
<accession>A0A8J4GCX7</accession>
<feature type="region of interest" description="Disordered" evidence="1">
    <location>
        <begin position="176"/>
        <end position="198"/>
    </location>
</feature>
<reference evidence="2" key="1">
    <citation type="journal article" date="2021" name="Proc. Natl. Acad. Sci. U.S.A.">
        <title>Three genomes in the algal genus Volvox reveal the fate of a haploid sex-determining region after a transition to homothallism.</title>
        <authorList>
            <person name="Yamamoto K."/>
            <person name="Hamaji T."/>
            <person name="Kawai-Toyooka H."/>
            <person name="Matsuzaki R."/>
            <person name="Takahashi F."/>
            <person name="Nishimura Y."/>
            <person name="Kawachi M."/>
            <person name="Noguchi H."/>
            <person name="Minakuchi Y."/>
            <person name="Umen J.G."/>
            <person name="Toyoda A."/>
            <person name="Nozaki H."/>
        </authorList>
    </citation>
    <scope>NUCLEOTIDE SEQUENCE</scope>
    <source>
        <strain evidence="2">NIES-3785</strain>
    </source>
</reference>
<feature type="non-terminal residue" evidence="2">
    <location>
        <position position="397"/>
    </location>
</feature>
<proteinExistence type="predicted"/>
<dbReference type="AlphaFoldDB" id="A0A8J4GCX7"/>
<dbReference type="EMBL" id="BNCQ01000016">
    <property type="protein sequence ID" value="GIM04719.1"/>
    <property type="molecule type" value="Genomic_DNA"/>
</dbReference>